<name>A0A836KLG3_9TRYP</name>
<keyword evidence="2" id="KW-1185">Reference proteome</keyword>
<dbReference type="AlphaFoldDB" id="A0A836KLG3"/>
<dbReference type="EMBL" id="JAFEUZ010000020">
    <property type="protein sequence ID" value="KAG5479929.1"/>
    <property type="molecule type" value="Genomic_DNA"/>
</dbReference>
<dbReference type="OrthoDB" id="262658at2759"/>
<dbReference type="KEGG" id="lmat:92516290"/>
<proteinExistence type="predicted"/>
<dbReference type="RefSeq" id="XP_067179092.1">
    <property type="nucleotide sequence ID" value="XM_067323778.1"/>
</dbReference>
<dbReference type="GeneID" id="92516290"/>
<evidence type="ECO:0000313" key="2">
    <source>
        <dbReference type="Proteomes" id="UP000673552"/>
    </source>
</evidence>
<reference evidence="2" key="2">
    <citation type="journal article" date="2021" name="Sci. Data">
        <title>Chromosome-scale genome sequencing, assembly and annotation of six genomes from subfamily Leishmaniinae.</title>
        <authorList>
            <person name="Almutairi H."/>
            <person name="Urbaniak M.D."/>
            <person name="Bates M.D."/>
            <person name="Jariyapan N."/>
            <person name="Kwakye-Nuako G."/>
            <person name="Thomaz Soccol V."/>
            <person name="Al-Salem W.S."/>
            <person name="Dillon R.J."/>
            <person name="Bates P.A."/>
            <person name="Gatherer D."/>
        </authorList>
    </citation>
    <scope>NUCLEOTIDE SEQUENCE [LARGE SCALE GENOMIC DNA]</scope>
</reference>
<dbReference type="Proteomes" id="UP000673552">
    <property type="component" value="Unassembled WGS sequence"/>
</dbReference>
<protein>
    <submittedName>
        <fullName evidence="1">Uncharacterized protein</fullName>
    </submittedName>
</protein>
<gene>
    <name evidence="1" type="ORF">LSCM1_06347</name>
</gene>
<evidence type="ECO:0000313" key="1">
    <source>
        <dbReference type="EMBL" id="KAG5479929.1"/>
    </source>
</evidence>
<accession>A0A836KLG3</accession>
<organism evidence="1 2">
    <name type="scientific">Leishmania martiniquensis</name>
    <dbReference type="NCBI Taxonomy" id="1580590"/>
    <lineage>
        <taxon>Eukaryota</taxon>
        <taxon>Discoba</taxon>
        <taxon>Euglenozoa</taxon>
        <taxon>Kinetoplastea</taxon>
        <taxon>Metakinetoplastina</taxon>
        <taxon>Trypanosomatida</taxon>
        <taxon>Trypanosomatidae</taxon>
        <taxon>Leishmaniinae</taxon>
        <taxon>Leishmania</taxon>
    </lineage>
</organism>
<comment type="caution">
    <text evidence="1">The sequence shown here is derived from an EMBL/GenBank/DDBJ whole genome shotgun (WGS) entry which is preliminary data.</text>
</comment>
<sequence length="288" mass="33127">MLSAADIHAFLRDEHAWKRAVHQLLDDAYAPATIGDYNGNWLVFRSGSSENAFSLRFANSLRHPVFTDSVDTTFLSHTDSTRLRQRWNSSARCDADGPHTDLLQQLLARNLRRKGAAAMLKIRKAPQLARPSCISPVAREARRRRELSRSAQELIDLERYERQRLVTQERKCFTATASVFFEGAVKHLLSCELSERRAVFRQWQEGKRCLAASMGSELWRLTGMTPQQFKELCRLLLSEAVTRRRIQVMEGEDRELYARFMHIAQLKTLGKESNECRLRVAQPPRPSS</sequence>
<reference evidence="2" key="1">
    <citation type="journal article" date="2021" name="Microbiol. Resour. Announc.">
        <title>LGAAP: Leishmaniinae Genome Assembly and Annotation Pipeline.</title>
        <authorList>
            <person name="Almutairi H."/>
            <person name="Urbaniak M.D."/>
            <person name="Bates M.D."/>
            <person name="Jariyapan N."/>
            <person name="Kwakye-Nuako G."/>
            <person name="Thomaz-Soccol V."/>
            <person name="Al-Salem W.S."/>
            <person name="Dillon R.J."/>
            <person name="Bates P.A."/>
            <person name="Gatherer D."/>
        </authorList>
    </citation>
    <scope>NUCLEOTIDE SEQUENCE [LARGE SCALE GENOMIC DNA]</scope>
</reference>
<dbReference type="SMR" id="A0A836KLG3"/>